<dbReference type="PANTHER" id="PTHR40070:SF1">
    <property type="entry name" value="UPF0478 PROTEIN YTXG"/>
    <property type="match status" value="1"/>
</dbReference>
<dbReference type="AlphaFoldDB" id="A0A1H9Q238"/>
<dbReference type="RefSeq" id="WP_177159610.1">
    <property type="nucleotide sequence ID" value="NZ_FOGF01000085.1"/>
</dbReference>
<reference evidence="2 3" key="1">
    <citation type="submission" date="2016-10" db="EMBL/GenBank/DDBJ databases">
        <authorList>
            <person name="de Groot N.N."/>
        </authorList>
    </citation>
    <scope>NUCLEOTIDE SEQUENCE [LARGE SCALE GENOMIC DNA]</scope>
    <source>
        <strain evidence="2 3">DSM 15827</strain>
    </source>
</reference>
<evidence type="ECO:0000313" key="3">
    <source>
        <dbReference type="Proteomes" id="UP000198556"/>
    </source>
</evidence>
<dbReference type="STRING" id="137733.SAMN05421767_1852"/>
<dbReference type="Gene3D" id="1.20.1480.30">
    <property type="entry name" value="Designed four-helix bundle protein"/>
    <property type="match status" value="1"/>
</dbReference>
<evidence type="ECO:0000313" key="2">
    <source>
        <dbReference type="EMBL" id="SER54527.1"/>
    </source>
</evidence>
<dbReference type="PANTHER" id="PTHR40070">
    <property type="entry name" value="UPF0478 PROTEIN YTXG"/>
    <property type="match status" value="1"/>
</dbReference>
<keyword evidence="1" id="KW-1133">Transmembrane helix</keyword>
<name>A0A1H9Q238_9LACT</name>
<keyword evidence="3" id="KW-1185">Reference proteome</keyword>
<protein>
    <submittedName>
        <fullName evidence="2">Uncharacterized protein YoxC, contains an MCP-like domain</fullName>
    </submittedName>
</protein>
<keyword evidence="1" id="KW-0472">Membrane</keyword>
<keyword evidence="1" id="KW-0812">Transmembrane</keyword>
<dbReference type="InterPro" id="IPR009293">
    <property type="entry name" value="UPF0478"/>
</dbReference>
<dbReference type="EMBL" id="FOGF01000085">
    <property type="protein sequence ID" value="SER54527.1"/>
    <property type="molecule type" value="Genomic_DNA"/>
</dbReference>
<feature type="transmembrane region" description="Helical" evidence="1">
    <location>
        <begin position="6"/>
        <end position="24"/>
    </location>
</feature>
<accession>A0A1H9Q238</accession>
<evidence type="ECO:0000256" key="1">
    <source>
        <dbReference type="SAM" id="Phobius"/>
    </source>
</evidence>
<gene>
    <name evidence="2" type="ORF">SAMN05421767_1852</name>
</gene>
<proteinExistence type="predicted"/>
<dbReference type="Pfam" id="PF06103">
    <property type="entry name" value="DUF948"/>
    <property type="match status" value="1"/>
</dbReference>
<sequence length="131" mass="14332">MTYTDVASLIAAISFAVLVIYIIMNLRKLLNVFDSLEGTVKQSTDSIEVITKDVDALSRELETLLGSVNVLAKDMNQKLKKVDPLFDAIGDVGETVVDVNDSTRNLAAKVSPFKKSSTIRVGKSVEKKNKK</sequence>
<dbReference type="Proteomes" id="UP000198556">
    <property type="component" value="Unassembled WGS sequence"/>
</dbReference>
<organism evidence="2 3">
    <name type="scientific">Granulicatella balaenopterae</name>
    <dbReference type="NCBI Taxonomy" id="137733"/>
    <lineage>
        <taxon>Bacteria</taxon>
        <taxon>Bacillati</taxon>
        <taxon>Bacillota</taxon>
        <taxon>Bacilli</taxon>
        <taxon>Lactobacillales</taxon>
        <taxon>Carnobacteriaceae</taxon>
        <taxon>Granulicatella</taxon>
    </lineage>
</organism>